<dbReference type="Proteomes" id="UP000000322">
    <property type="component" value="Chromosome"/>
</dbReference>
<keyword evidence="2" id="KW-1185">Reference proteome</keyword>
<gene>
    <name evidence="1" type="ordered locus">Sked_35690</name>
</gene>
<dbReference type="AlphaFoldDB" id="D1BFF3"/>
<dbReference type="CDD" id="cd07067">
    <property type="entry name" value="HP_PGM_like"/>
    <property type="match status" value="1"/>
</dbReference>
<organism evidence="1 2">
    <name type="scientific">Sanguibacter keddieii (strain ATCC 51767 / DSM 10542 / NCFB 3025 / ST-74)</name>
    <dbReference type="NCBI Taxonomy" id="446469"/>
    <lineage>
        <taxon>Bacteria</taxon>
        <taxon>Bacillati</taxon>
        <taxon>Actinomycetota</taxon>
        <taxon>Actinomycetes</taxon>
        <taxon>Micrococcales</taxon>
        <taxon>Sanguibacteraceae</taxon>
        <taxon>Sanguibacter</taxon>
    </lineage>
</organism>
<dbReference type="InterPro" id="IPR050275">
    <property type="entry name" value="PGM_Phosphatase"/>
</dbReference>
<dbReference type="SMART" id="SM00855">
    <property type="entry name" value="PGAM"/>
    <property type="match status" value="1"/>
</dbReference>
<reference evidence="1 2" key="1">
    <citation type="journal article" date="2009" name="Stand. Genomic Sci.">
        <title>Complete genome sequence of Sanguibacter keddieii type strain (ST-74).</title>
        <authorList>
            <person name="Ivanova N."/>
            <person name="Sikorski J."/>
            <person name="Sims D."/>
            <person name="Brettin T."/>
            <person name="Detter J.C."/>
            <person name="Han C."/>
            <person name="Lapidus A."/>
            <person name="Copeland A."/>
            <person name="Glavina Del Rio T."/>
            <person name="Nolan M."/>
            <person name="Chen F."/>
            <person name="Lucas S."/>
            <person name="Tice H."/>
            <person name="Cheng J.F."/>
            <person name="Bruce D."/>
            <person name="Goodwin L."/>
            <person name="Pitluck S."/>
            <person name="Pati A."/>
            <person name="Mavromatis K."/>
            <person name="Chen A."/>
            <person name="Palaniappan K."/>
            <person name="D'haeseleer P."/>
            <person name="Chain P."/>
            <person name="Bristow J."/>
            <person name="Eisen J.A."/>
            <person name="Markowitz V."/>
            <person name="Hugenholtz P."/>
            <person name="Goker M."/>
            <person name="Pukall R."/>
            <person name="Klenk H.P."/>
            <person name="Kyrpides N.C."/>
        </authorList>
    </citation>
    <scope>NUCLEOTIDE SEQUENCE [LARGE SCALE GENOMIC DNA]</scope>
    <source>
        <strain evidence="2">ATCC 51767 / DSM 10542 / NCFB 3025 / ST-74</strain>
    </source>
</reference>
<dbReference type="Gene3D" id="3.40.50.1240">
    <property type="entry name" value="Phosphoglycerate mutase-like"/>
    <property type="match status" value="1"/>
</dbReference>
<dbReference type="GO" id="GO:0005737">
    <property type="term" value="C:cytoplasm"/>
    <property type="evidence" value="ECO:0007669"/>
    <property type="project" value="TreeGrafter"/>
</dbReference>
<evidence type="ECO:0000313" key="2">
    <source>
        <dbReference type="Proteomes" id="UP000000322"/>
    </source>
</evidence>
<protein>
    <submittedName>
        <fullName evidence="1">Fructose-2,6-bisphosphatase</fullName>
    </submittedName>
</protein>
<dbReference type="EMBL" id="CP001819">
    <property type="protein sequence ID" value="ACZ23456.1"/>
    <property type="molecule type" value="Genomic_DNA"/>
</dbReference>
<proteinExistence type="predicted"/>
<dbReference type="PANTHER" id="PTHR48100:SF58">
    <property type="entry name" value="PE-PGRS FAMILY PROTEIN PE_PGRS11"/>
    <property type="match status" value="1"/>
</dbReference>
<name>D1BFF3_SANKS</name>
<dbReference type="eggNOG" id="COG0406">
    <property type="taxonomic scope" value="Bacteria"/>
</dbReference>
<accession>D1BFF3</accession>
<dbReference type="KEGG" id="ske:Sked_35690"/>
<dbReference type="STRING" id="446469.Sked_35690"/>
<sequence length="202" mass="21250">MRLLLIRHGETSDNVDRIIGSRLPGPALTRTGREQADGLAARLAHVPAVVHSSQARRAVETAETVAATLGVPHVQVEGLHEIDAGDLEGRPFADALEGYAGTMQGWWTDPDARIPGGESGSEFIARFDRALTTVVDGAPDDAVVAVVSHEAAISVWAANVATNLDAEFSRTHGIANTGVVELEGSPQDGWVVTSWDGHPVAP</sequence>
<dbReference type="PROSITE" id="PS00175">
    <property type="entry name" value="PG_MUTASE"/>
    <property type="match status" value="1"/>
</dbReference>
<dbReference type="SUPFAM" id="SSF53254">
    <property type="entry name" value="Phosphoglycerate mutase-like"/>
    <property type="match status" value="1"/>
</dbReference>
<dbReference type="OrthoDB" id="9793115at2"/>
<dbReference type="InterPro" id="IPR013078">
    <property type="entry name" value="His_Pase_superF_clade-1"/>
</dbReference>
<dbReference type="HOGENOM" id="CLU_033323_9_5_11"/>
<dbReference type="PANTHER" id="PTHR48100">
    <property type="entry name" value="BROAD-SPECIFICITY PHOSPHATASE YOR283W-RELATED"/>
    <property type="match status" value="1"/>
</dbReference>
<dbReference type="GO" id="GO:0016791">
    <property type="term" value="F:phosphatase activity"/>
    <property type="evidence" value="ECO:0007669"/>
    <property type="project" value="TreeGrafter"/>
</dbReference>
<dbReference type="InterPro" id="IPR029033">
    <property type="entry name" value="His_PPase_superfam"/>
</dbReference>
<dbReference type="InterPro" id="IPR001345">
    <property type="entry name" value="PG/BPGM_mutase_AS"/>
</dbReference>
<dbReference type="RefSeq" id="WP_012868524.1">
    <property type="nucleotide sequence ID" value="NC_013521.1"/>
</dbReference>
<dbReference type="Pfam" id="PF00300">
    <property type="entry name" value="His_Phos_1"/>
    <property type="match status" value="1"/>
</dbReference>
<evidence type="ECO:0000313" key="1">
    <source>
        <dbReference type="EMBL" id="ACZ23456.1"/>
    </source>
</evidence>